<dbReference type="PANTHER" id="PTHR32305:SF15">
    <property type="entry name" value="PROTEIN RHSA-RELATED"/>
    <property type="match status" value="1"/>
</dbReference>
<evidence type="ECO:0000313" key="3">
    <source>
        <dbReference type="Proteomes" id="UP000198781"/>
    </source>
</evidence>
<gene>
    <name evidence="2" type="ORF">SAMN05192589_1262</name>
</gene>
<dbReference type="PANTHER" id="PTHR32305">
    <property type="match status" value="1"/>
</dbReference>
<dbReference type="STRING" id="187868.SAMN05192589_1262"/>
<dbReference type="AlphaFoldDB" id="A0A1G7F130"/>
<dbReference type="InterPro" id="IPR001826">
    <property type="entry name" value="RHS"/>
</dbReference>
<reference evidence="2 3" key="1">
    <citation type="submission" date="2016-10" db="EMBL/GenBank/DDBJ databases">
        <authorList>
            <person name="de Groot N.N."/>
        </authorList>
    </citation>
    <scope>NUCLEOTIDE SEQUENCE [LARGE SCALE GENOMIC DNA]</scope>
    <source>
        <strain evidence="2 3">DSM 16619</strain>
    </source>
</reference>
<dbReference type="Pfam" id="PF03527">
    <property type="entry name" value="RHS"/>
    <property type="match status" value="1"/>
</dbReference>
<proteinExistence type="predicted"/>
<dbReference type="Proteomes" id="UP000198781">
    <property type="component" value="Unassembled WGS sequence"/>
</dbReference>
<dbReference type="PRINTS" id="PR00394">
    <property type="entry name" value="RHSPROTEIN"/>
</dbReference>
<accession>A0A1G7F130</accession>
<keyword evidence="3" id="KW-1185">Reference proteome</keyword>
<evidence type="ECO:0000313" key="2">
    <source>
        <dbReference type="EMBL" id="SDE69611.1"/>
    </source>
</evidence>
<name>A0A1G7F130_9BURK</name>
<dbReference type="EMBL" id="FMZC01000026">
    <property type="protein sequence ID" value="SDE69611.1"/>
    <property type="molecule type" value="Genomic_DNA"/>
</dbReference>
<organism evidence="2 3">
    <name type="scientific">Paracidovorax valerianellae</name>
    <dbReference type="NCBI Taxonomy" id="187868"/>
    <lineage>
        <taxon>Bacteria</taxon>
        <taxon>Pseudomonadati</taxon>
        <taxon>Pseudomonadota</taxon>
        <taxon>Betaproteobacteria</taxon>
        <taxon>Burkholderiales</taxon>
        <taxon>Comamonadaceae</taxon>
        <taxon>Paracidovorax</taxon>
    </lineage>
</organism>
<dbReference type="Gene3D" id="2.180.10.10">
    <property type="entry name" value="RHS repeat-associated core"/>
    <property type="match status" value="1"/>
</dbReference>
<dbReference type="InterPro" id="IPR050708">
    <property type="entry name" value="T6SS_VgrG/RHS"/>
</dbReference>
<dbReference type="InterPro" id="IPR022385">
    <property type="entry name" value="Rhs_assc_core"/>
</dbReference>
<dbReference type="NCBIfam" id="TIGR03696">
    <property type="entry name" value="Rhs_assc_core"/>
    <property type="match status" value="1"/>
</dbReference>
<sequence length="383" mass="40532">MGKPAARQRAQALRPRLLRLQRSPGPKGVVTATPCTACATASAACSATSAIPTAPSRAICAYRPAPAPSRPTWSSYWAAEPGSREQPASLMALQDELRHGASEPTRSHLQSMGLDAERLQARLRGEGAEITHLHLYHCDHLGTPLALINLQGTIDWHINLAPWGNSINEHNPLGLHQPIRMQGQHDEGDGVGLFYNRHRYYDPGLGKYVSQDPIGLAGGVNNYQYGNASPINNIDPTGLDAITTATSTLRGAGDGVASYFKEIFFDLPKHTMARYGLLGTEQETKALEGETAVAEALATIANDPKAAMKIACLTCMHISPEEEAYLQGRLGGRLATAGVVNAVSLPVGLSANVGALAGNALSAGTDFSDKAAVIRSIILGGHK</sequence>
<protein>
    <submittedName>
        <fullName evidence="2">RHS repeat-associated core domain-containing protein</fullName>
    </submittedName>
</protein>
<evidence type="ECO:0000259" key="1">
    <source>
        <dbReference type="Pfam" id="PF03527"/>
    </source>
</evidence>
<feature type="domain" description="RHS protein conserved region" evidence="1">
    <location>
        <begin position="134"/>
        <end position="169"/>
    </location>
</feature>